<evidence type="ECO:0000313" key="2">
    <source>
        <dbReference type="EMBL" id="KRL10770.1"/>
    </source>
</evidence>
<feature type="transmembrane region" description="Helical" evidence="1">
    <location>
        <begin position="7"/>
        <end position="23"/>
    </location>
</feature>
<keyword evidence="1" id="KW-1133">Transmembrane helix</keyword>
<feature type="transmembrane region" description="Helical" evidence="1">
    <location>
        <begin position="29"/>
        <end position="48"/>
    </location>
</feature>
<sequence>MLNKKSLVLGGTTLVGLIIGIITRHYALWTITGLAVGYIVTFWWPWALELLRNRKQR</sequence>
<proteinExistence type="predicted"/>
<dbReference type="EMBL" id="AZEC01000014">
    <property type="protein sequence ID" value="KRL10770.1"/>
    <property type="molecule type" value="Genomic_DNA"/>
</dbReference>
<evidence type="ECO:0000256" key="1">
    <source>
        <dbReference type="SAM" id="Phobius"/>
    </source>
</evidence>
<keyword evidence="1" id="KW-0472">Membrane</keyword>
<name>A0A0R1MZT9_9LACO</name>
<gene>
    <name evidence="2" type="ORF">FD09_GL000916</name>
</gene>
<accession>A0A0R1MZT9</accession>
<keyword evidence="1" id="KW-0812">Transmembrane</keyword>
<evidence type="ECO:0000313" key="3">
    <source>
        <dbReference type="Proteomes" id="UP000051330"/>
    </source>
</evidence>
<keyword evidence="3" id="KW-1185">Reference proteome</keyword>
<organism evidence="2 3">
    <name type="scientific">Schleiferilactobacillus perolens DSM 12744</name>
    <dbReference type="NCBI Taxonomy" id="1423792"/>
    <lineage>
        <taxon>Bacteria</taxon>
        <taxon>Bacillati</taxon>
        <taxon>Bacillota</taxon>
        <taxon>Bacilli</taxon>
        <taxon>Lactobacillales</taxon>
        <taxon>Lactobacillaceae</taxon>
        <taxon>Schleiferilactobacillus</taxon>
    </lineage>
</organism>
<protein>
    <submittedName>
        <fullName evidence="2">Uncharacterized protein</fullName>
    </submittedName>
</protein>
<dbReference type="AlphaFoldDB" id="A0A0R1MZT9"/>
<dbReference type="PATRIC" id="fig|1423792.3.peg.935"/>
<dbReference type="Proteomes" id="UP000051330">
    <property type="component" value="Unassembled WGS sequence"/>
</dbReference>
<reference evidence="2 3" key="1">
    <citation type="journal article" date="2015" name="Genome Announc.">
        <title>Expanding the biotechnology potential of lactobacilli through comparative genomics of 213 strains and associated genera.</title>
        <authorList>
            <person name="Sun Z."/>
            <person name="Harris H.M."/>
            <person name="McCann A."/>
            <person name="Guo C."/>
            <person name="Argimon S."/>
            <person name="Zhang W."/>
            <person name="Yang X."/>
            <person name="Jeffery I.B."/>
            <person name="Cooney J.C."/>
            <person name="Kagawa T.F."/>
            <person name="Liu W."/>
            <person name="Song Y."/>
            <person name="Salvetti E."/>
            <person name="Wrobel A."/>
            <person name="Rasinkangas P."/>
            <person name="Parkhill J."/>
            <person name="Rea M.C."/>
            <person name="O'Sullivan O."/>
            <person name="Ritari J."/>
            <person name="Douillard F.P."/>
            <person name="Paul Ross R."/>
            <person name="Yang R."/>
            <person name="Briner A.E."/>
            <person name="Felis G.E."/>
            <person name="de Vos W.M."/>
            <person name="Barrangou R."/>
            <person name="Klaenhammer T.R."/>
            <person name="Caufield P.W."/>
            <person name="Cui Y."/>
            <person name="Zhang H."/>
            <person name="O'Toole P.W."/>
        </authorList>
    </citation>
    <scope>NUCLEOTIDE SEQUENCE [LARGE SCALE GENOMIC DNA]</scope>
    <source>
        <strain evidence="2 3">DSM 12744</strain>
    </source>
</reference>
<comment type="caution">
    <text evidence="2">The sequence shown here is derived from an EMBL/GenBank/DDBJ whole genome shotgun (WGS) entry which is preliminary data.</text>
</comment>